<dbReference type="EMBL" id="FLUV01001718">
    <property type="protein sequence ID" value="SBW24239.1"/>
    <property type="molecule type" value="Genomic_DNA"/>
</dbReference>
<dbReference type="PROSITE" id="PS00061">
    <property type="entry name" value="ADH_SHORT"/>
    <property type="match status" value="1"/>
</dbReference>
<dbReference type="InterPro" id="IPR036291">
    <property type="entry name" value="NAD(P)-bd_dom_sf"/>
</dbReference>
<dbReference type="Proteomes" id="UP000199013">
    <property type="component" value="Unassembled WGS sequence"/>
</dbReference>
<protein>
    <submittedName>
        <fullName evidence="3">NDP-sugar oxidoreductase</fullName>
    </submittedName>
</protein>
<dbReference type="InterPro" id="IPR001509">
    <property type="entry name" value="Epimerase_deHydtase"/>
</dbReference>
<dbReference type="PANTHER" id="PTHR43000">
    <property type="entry name" value="DTDP-D-GLUCOSE 4,6-DEHYDRATASE-RELATED"/>
    <property type="match status" value="1"/>
</dbReference>
<name>A0A1C3P329_9ACTN</name>
<dbReference type="Pfam" id="PF01370">
    <property type="entry name" value="Epimerase"/>
    <property type="match status" value="1"/>
</dbReference>
<evidence type="ECO:0000313" key="3">
    <source>
        <dbReference type="EMBL" id="SBW24239.1"/>
    </source>
</evidence>
<dbReference type="AlphaFoldDB" id="A0A1C3P329"/>
<dbReference type="InterPro" id="IPR020904">
    <property type="entry name" value="Sc_DH/Rdtase_CS"/>
</dbReference>
<accession>A0A1C3P329</accession>
<feature type="domain" description="NAD-dependent epimerase/dehydratase" evidence="2">
    <location>
        <begin position="4"/>
        <end position="243"/>
    </location>
</feature>
<evidence type="ECO:0000256" key="1">
    <source>
        <dbReference type="ARBA" id="ARBA00007637"/>
    </source>
</evidence>
<dbReference type="Gene3D" id="3.40.50.720">
    <property type="entry name" value="NAD(P)-binding Rossmann-like Domain"/>
    <property type="match status" value="1"/>
</dbReference>
<organism evidence="3 4">
    <name type="scientific">Candidatus Protofrankia californiensis</name>
    <dbReference type="NCBI Taxonomy" id="1839754"/>
    <lineage>
        <taxon>Bacteria</taxon>
        <taxon>Bacillati</taxon>
        <taxon>Actinomycetota</taxon>
        <taxon>Actinomycetes</taxon>
        <taxon>Frankiales</taxon>
        <taxon>Frankiaceae</taxon>
        <taxon>Protofrankia</taxon>
    </lineage>
</organism>
<comment type="similarity">
    <text evidence="1">Belongs to the NAD(P)-dependent epimerase/dehydratase family.</text>
</comment>
<proteinExistence type="inferred from homology"/>
<reference evidence="4" key="1">
    <citation type="submission" date="2016-02" db="EMBL/GenBank/DDBJ databases">
        <authorList>
            <person name="Wibberg D."/>
        </authorList>
    </citation>
    <scope>NUCLEOTIDE SEQUENCE [LARGE SCALE GENOMIC DNA]</scope>
</reference>
<dbReference type="SUPFAM" id="SSF51735">
    <property type="entry name" value="NAD(P)-binding Rossmann-fold domains"/>
    <property type="match status" value="1"/>
</dbReference>
<dbReference type="PRINTS" id="PR01713">
    <property type="entry name" value="NUCEPIMERASE"/>
</dbReference>
<gene>
    <name evidence="3" type="ORF">FDG2_4077</name>
</gene>
<sequence>MERALITGVAGFIGSHLAAELLRQGWSVTGLDSRSAASDPVAGENLAVLTGDPRFQFVRADVTVSDLMILSEGVHAVFHLAALAGVRRSWGDRFGDYLSCNVLGTQRLLEACAAADVPRLVFASSSSVYGQGGGKPSREDDQPLPLSPYGVSKLAAERLCLAYARQRRVATSVIALRYFSVYGPRQRPDMAFSRIMRAAVSGRAMSLYGTGAQRRDFTYVSDVVAATIAAATADARAEVVNVASGRSVPLSEARRAISRFVGSDVPAQRRVAQPGDVEATTADLTKATELLGYQPKVDLEEGLRRQWEWIAGKDCPAALAMTEAVR</sequence>
<keyword evidence="4" id="KW-1185">Reference proteome</keyword>
<evidence type="ECO:0000313" key="4">
    <source>
        <dbReference type="Proteomes" id="UP000199013"/>
    </source>
</evidence>
<evidence type="ECO:0000259" key="2">
    <source>
        <dbReference type="Pfam" id="PF01370"/>
    </source>
</evidence>